<feature type="signal peptide" evidence="1">
    <location>
        <begin position="1"/>
        <end position="31"/>
    </location>
</feature>
<proteinExistence type="predicted"/>
<name>A0ABM5PRB4_9CORY</name>
<dbReference type="RefSeq" id="WP_006822991.1">
    <property type="nucleotide sequence ID" value="NZ_CP004350.1"/>
</dbReference>
<evidence type="ECO:0000313" key="2">
    <source>
        <dbReference type="EMBL" id="AHI20574.1"/>
    </source>
</evidence>
<gene>
    <name evidence="2" type="ORF">CCASEI_10095</name>
</gene>
<accession>A0ABM5PRB4</accession>
<evidence type="ECO:0000313" key="3">
    <source>
        <dbReference type="Proteomes" id="UP000019226"/>
    </source>
</evidence>
<reference evidence="3" key="1">
    <citation type="submission" date="2013-02" db="EMBL/GenBank/DDBJ databases">
        <title>The complete genome sequence of Corynebacterium casei LMG S-19264 (=DSM 44701).</title>
        <authorList>
            <person name="Ruckert C."/>
            <person name="Albersmeier A."/>
            <person name="Kalinowski J."/>
        </authorList>
    </citation>
    <scope>NUCLEOTIDE SEQUENCE [LARGE SCALE GENOMIC DNA]</scope>
    <source>
        <strain evidence="3">LMG S-19264</strain>
    </source>
</reference>
<feature type="chain" id="PRO_5047438994" description="Secreted protein" evidence="1">
    <location>
        <begin position="32"/>
        <end position="170"/>
    </location>
</feature>
<evidence type="ECO:0008006" key="4">
    <source>
        <dbReference type="Google" id="ProtNLM"/>
    </source>
</evidence>
<protein>
    <recommendedName>
        <fullName evidence="4">Secreted protein</fullName>
    </recommendedName>
</protein>
<dbReference type="EMBL" id="CP004350">
    <property type="protein sequence ID" value="AHI20574.1"/>
    <property type="molecule type" value="Genomic_DNA"/>
</dbReference>
<keyword evidence="1" id="KW-0732">Signal</keyword>
<keyword evidence="3" id="KW-1185">Reference proteome</keyword>
<dbReference type="Proteomes" id="UP000019226">
    <property type="component" value="Chromosome"/>
</dbReference>
<sequence>MKSLCFKKRSTAIVVACSLIFASVTSPSAGASVPDTEISAMEVSDAEFEDALEILESLPEHIKNADPKTYPNYQEELRAEITKLESGDHPIQLQVNWVSCAGEIAFFIAQYGIPVVKVVGVMRKLYKAFGSVRGIISAIRDGRAFAYGDQDTVSAIESLLGIDSVVAACS</sequence>
<evidence type="ECO:0000256" key="1">
    <source>
        <dbReference type="SAM" id="SignalP"/>
    </source>
</evidence>
<organism evidence="2 3">
    <name type="scientific">Corynebacterium casei LMG S-19264</name>
    <dbReference type="NCBI Taxonomy" id="1285583"/>
    <lineage>
        <taxon>Bacteria</taxon>
        <taxon>Bacillati</taxon>
        <taxon>Actinomycetota</taxon>
        <taxon>Actinomycetes</taxon>
        <taxon>Mycobacteriales</taxon>
        <taxon>Corynebacteriaceae</taxon>
        <taxon>Corynebacterium</taxon>
    </lineage>
</organism>
<dbReference type="GeneID" id="82878130"/>